<dbReference type="PROSITE" id="PS51354">
    <property type="entry name" value="GLUTAREDOXIN_2"/>
    <property type="match status" value="1"/>
</dbReference>
<protein>
    <recommendedName>
        <fullName evidence="4">Glutaredoxin domain-containing protein</fullName>
    </recommendedName>
</protein>
<evidence type="ECO:0000256" key="1">
    <source>
        <dbReference type="ARBA" id="ARBA00023284"/>
    </source>
</evidence>
<dbReference type="Pfam" id="PF00462">
    <property type="entry name" value="Glutaredoxin"/>
    <property type="match status" value="1"/>
</dbReference>
<feature type="transmembrane region" description="Helical" evidence="3">
    <location>
        <begin position="35"/>
        <end position="60"/>
    </location>
</feature>
<comment type="caution">
    <text evidence="5">The sequence shown here is derived from an EMBL/GenBank/DDBJ whole genome shotgun (WGS) entry which is preliminary data.</text>
</comment>
<dbReference type="PANTHER" id="PTHR10293:SF16">
    <property type="entry name" value="GLUTAREDOXIN-RELATED PROTEIN 5, MITOCHONDRIAL"/>
    <property type="match status" value="1"/>
</dbReference>
<dbReference type="GO" id="GO:0005759">
    <property type="term" value="C:mitochondrial matrix"/>
    <property type="evidence" value="ECO:0007669"/>
    <property type="project" value="TreeGrafter"/>
</dbReference>
<dbReference type="InterPro" id="IPR036249">
    <property type="entry name" value="Thioredoxin-like_sf"/>
</dbReference>
<accession>A0A9D4PWF1</accession>
<evidence type="ECO:0000256" key="3">
    <source>
        <dbReference type="SAM" id="Phobius"/>
    </source>
</evidence>
<evidence type="ECO:0000313" key="6">
    <source>
        <dbReference type="Proteomes" id="UP000821837"/>
    </source>
</evidence>
<dbReference type="PANTHER" id="PTHR10293">
    <property type="entry name" value="GLUTAREDOXIN FAMILY MEMBER"/>
    <property type="match status" value="1"/>
</dbReference>
<feature type="compositionally biased region" description="Low complexity" evidence="2">
    <location>
        <begin position="141"/>
        <end position="152"/>
    </location>
</feature>
<dbReference type="InterPro" id="IPR004480">
    <property type="entry name" value="Monothiol_GRX-rel"/>
</dbReference>
<feature type="region of interest" description="Disordered" evidence="2">
    <location>
        <begin position="66"/>
        <end position="152"/>
    </location>
</feature>
<dbReference type="SUPFAM" id="SSF52833">
    <property type="entry name" value="Thioredoxin-like"/>
    <property type="match status" value="1"/>
</dbReference>
<organism evidence="5 6">
    <name type="scientific">Rhipicephalus sanguineus</name>
    <name type="common">Brown dog tick</name>
    <name type="synonym">Ixodes sanguineus</name>
    <dbReference type="NCBI Taxonomy" id="34632"/>
    <lineage>
        <taxon>Eukaryota</taxon>
        <taxon>Metazoa</taxon>
        <taxon>Ecdysozoa</taxon>
        <taxon>Arthropoda</taxon>
        <taxon>Chelicerata</taxon>
        <taxon>Arachnida</taxon>
        <taxon>Acari</taxon>
        <taxon>Parasitiformes</taxon>
        <taxon>Ixodida</taxon>
        <taxon>Ixodoidea</taxon>
        <taxon>Ixodidae</taxon>
        <taxon>Rhipicephalinae</taxon>
        <taxon>Rhipicephalus</taxon>
        <taxon>Rhipicephalus</taxon>
    </lineage>
</organism>
<reference evidence="5" key="1">
    <citation type="journal article" date="2020" name="Cell">
        <title>Large-Scale Comparative Analyses of Tick Genomes Elucidate Their Genetic Diversity and Vector Capacities.</title>
        <authorList>
            <consortium name="Tick Genome and Microbiome Consortium (TIGMIC)"/>
            <person name="Jia N."/>
            <person name="Wang J."/>
            <person name="Shi W."/>
            <person name="Du L."/>
            <person name="Sun Y."/>
            <person name="Zhan W."/>
            <person name="Jiang J.F."/>
            <person name="Wang Q."/>
            <person name="Zhang B."/>
            <person name="Ji P."/>
            <person name="Bell-Sakyi L."/>
            <person name="Cui X.M."/>
            <person name="Yuan T.T."/>
            <person name="Jiang B.G."/>
            <person name="Yang W.F."/>
            <person name="Lam T.T."/>
            <person name="Chang Q.C."/>
            <person name="Ding S.J."/>
            <person name="Wang X.J."/>
            <person name="Zhu J.G."/>
            <person name="Ruan X.D."/>
            <person name="Zhao L."/>
            <person name="Wei J.T."/>
            <person name="Ye R.Z."/>
            <person name="Que T.C."/>
            <person name="Du C.H."/>
            <person name="Zhou Y.H."/>
            <person name="Cheng J.X."/>
            <person name="Dai P.F."/>
            <person name="Guo W.B."/>
            <person name="Han X.H."/>
            <person name="Huang E.J."/>
            <person name="Li L.F."/>
            <person name="Wei W."/>
            <person name="Gao Y.C."/>
            <person name="Liu J.Z."/>
            <person name="Shao H.Z."/>
            <person name="Wang X."/>
            <person name="Wang C.C."/>
            <person name="Yang T.C."/>
            <person name="Huo Q.B."/>
            <person name="Li W."/>
            <person name="Chen H.Y."/>
            <person name="Chen S.E."/>
            <person name="Zhou L.G."/>
            <person name="Ni X.B."/>
            <person name="Tian J.H."/>
            <person name="Sheng Y."/>
            <person name="Liu T."/>
            <person name="Pan Y.S."/>
            <person name="Xia L.Y."/>
            <person name="Li J."/>
            <person name="Zhao F."/>
            <person name="Cao W.C."/>
        </authorList>
    </citation>
    <scope>NUCLEOTIDE SEQUENCE</scope>
    <source>
        <strain evidence="5">Rsan-2018</strain>
    </source>
</reference>
<feature type="domain" description="Glutaredoxin" evidence="4">
    <location>
        <begin position="316"/>
        <end position="361"/>
    </location>
</feature>
<evidence type="ECO:0000259" key="4">
    <source>
        <dbReference type="Pfam" id="PF00462"/>
    </source>
</evidence>
<feature type="compositionally biased region" description="Gly residues" evidence="2">
    <location>
        <begin position="91"/>
        <end position="104"/>
    </location>
</feature>
<evidence type="ECO:0000313" key="5">
    <source>
        <dbReference type="EMBL" id="KAH7956936.1"/>
    </source>
</evidence>
<gene>
    <name evidence="5" type="ORF">HPB52_013701</name>
</gene>
<proteinExistence type="predicted"/>
<keyword evidence="3" id="KW-0812">Transmembrane</keyword>
<sequence length="404" mass="43928">MGDAYAYDPNLLSPGEDAYSQYALTGNEPEDSGDFFGFGVCLSCLLYFLIIGLIFFLLSLATKSEDDGGRGRGGGGGFTEAAGTPLPVIIGSGGGEGSGGGDGSDGVIVPPVTRNPPVPVPRPSPSEPRITQTVATPPQPVSTLPPSTQTQPTSVREVLCTVGHTAIASNMYPPEDICQYLYYTDVVIVEGKLRASLERNSWKLFQMKAMAYKKVKCGVAFDHWHITAHLVHDATGELGRLANQNIASYGLLNVIRTPSELQKVLIAMRPVLEALKTIQGGDADKRTVIAIGSYDYSGTGFMDKYKDIFANVINNAVAQVLRMRGVDYNTYDVPQDEAPRQWIKDFSNWPIIPQVYIGVHFVGGCTIVLQMHESGELVVELTKVAPRELRRHIPLPPMEKQEKR</sequence>
<dbReference type="Proteomes" id="UP000821837">
    <property type="component" value="Unassembled WGS sequence"/>
</dbReference>
<dbReference type="VEuPathDB" id="VectorBase:RSAN_044590"/>
<dbReference type="AlphaFoldDB" id="A0A9D4PWF1"/>
<keyword evidence="3" id="KW-1133">Transmembrane helix</keyword>
<keyword evidence="1" id="KW-0676">Redox-active center</keyword>
<feature type="compositionally biased region" description="Pro residues" evidence="2">
    <location>
        <begin position="113"/>
        <end position="126"/>
    </location>
</feature>
<name>A0A9D4PWF1_RHISA</name>
<reference evidence="5" key="2">
    <citation type="submission" date="2021-09" db="EMBL/GenBank/DDBJ databases">
        <authorList>
            <person name="Jia N."/>
            <person name="Wang J."/>
            <person name="Shi W."/>
            <person name="Du L."/>
            <person name="Sun Y."/>
            <person name="Zhan W."/>
            <person name="Jiang J."/>
            <person name="Wang Q."/>
            <person name="Zhang B."/>
            <person name="Ji P."/>
            <person name="Sakyi L.B."/>
            <person name="Cui X."/>
            <person name="Yuan T."/>
            <person name="Jiang B."/>
            <person name="Yang W."/>
            <person name="Lam T.T.-Y."/>
            <person name="Chang Q."/>
            <person name="Ding S."/>
            <person name="Wang X."/>
            <person name="Zhu J."/>
            <person name="Ruan X."/>
            <person name="Zhao L."/>
            <person name="Wei J."/>
            <person name="Que T."/>
            <person name="Du C."/>
            <person name="Cheng J."/>
            <person name="Dai P."/>
            <person name="Han X."/>
            <person name="Huang E."/>
            <person name="Gao Y."/>
            <person name="Liu J."/>
            <person name="Shao H."/>
            <person name="Ye R."/>
            <person name="Li L."/>
            <person name="Wei W."/>
            <person name="Wang X."/>
            <person name="Wang C."/>
            <person name="Huo Q."/>
            <person name="Li W."/>
            <person name="Guo W."/>
            <person name="Chen H."/>
            <person name="Chen S."/>
            <person name="Zhou L."/>
            <person name="Zhou L."/>
            <person name="Ni X."/>
            <person name="Tian J."/>
            <person name="Zhou Y."/>
            <person name="Sheng Y."/>
            <person name="Liu T."/>
            <person name="Pan Y."/>
            <person name="Xia L."/>
            <person name="Li J."/>
            <person name="Zhao F."/>
            <person name="Cao W."/>
        </authorList>
    </citation>
    <scope>NUCLEOTIDE SEQUENCE</scope>
    <source>
        <strain evidence="5">Rsan-2018</strain>
        <tissue evidence="5">Larvae</tissue>
    </source>
</reference>
<evidence type="ECO:0000256" key="2">
    <source>
        <dbReference type="SAM" id="MobiDB-lite"/>
    </source>
</evidence>
<keyword evidence="6" id="KW-1185">Reference proteome</keyword>
<dbReference type="EMBL" id="JABSTV010001250">
    <property type="protein sequence ID" value="KAH7956936.1"/>
    <property type="molecule type" value="Genomic_DNA"/>
</dbReference>
<dbReference type="Gene3D" id="3.40.30.10">
    <property type="entry name" value="Glutaredoxin"/>
    <property type="match status" value="1"/>
</dbReference>
<keyword evidence="3" id="KW-0472">Membrane</keyword>
<dbReference type="InterPro" id="IPR002109">
    <property type="entry name" value="Glutaredoxin"/>
</dbReference>